<dbReference type="Gramene" id="evm.model.10.1667">
    <property type="protein sequence ID" value="cds.evm.model.10.1667"/>
    <property type="gene ID" value="evm.TU.10.1667"/>
</dbReference>
<reference evidence="1" key="1">
    <citation type="submission" date="2021-03" db="UniProtKB">
        <authorList>
            <consortium name="EnsemblPlants"/>
        </authorList>
    </citation>
    <scope>IDENTIFICATION</scope>
</reference>
<evidence type="ECO:0000313" key="2">
    <source>
        <dbReference type="Proteomes" id="UP000596661"/>
    </source>
</evidence>
<keyword evidence="2" id="KW-1185">Reference proteome</keyword>
<name>A0A803QKH5_CANSA</name>
<protein>
    <submittedName>
        <fullName evidence="1">Uncharacterized protein</fullName>
    </submittedName>
</protein>
<organism evidence="1 2">
    <name type="scientific">Cannabis sativa</name>
    <name type="common">Hemp</name>
    <name type="synonym">Marijuana</name>
    <dbReference type="NCBI Taxonomy" id="3483"/>
    <lineage>
        <taxon>Eukaryota</taxon>
        <taxon>Viridiplantae</taxon>
        <taxon>Streptophyta</taxon>
        <taxon>Embryophyta</taxon>
        <taxon>Tracheophyta</taxon>
        <taxon>Spermatophyta</taxon>
        <taxon>Magnoliopsida</taxon>
        <taxon>eudicotyledons</taxon>
        <taxon>Gunneridae</taxon>
        <taxon>Pentapetalae</taxon>
        <taxon>rosids</taxon>
        <taxon>fabids</taxon>
        <taxon>Rosales</taxon>
        <taxon>Cannabaceae</taxon>
        <taxon>Cannabis</taxon>
    </lineage>
</organism>
<evidence type="ECO:0000313" key="1">
    <source>
        <dbReference type="EnsemblPlants" id="cds.evm.model.10.1667"/>
    </source>
</evidence>
<dbReference type="EnsemblPlants" id="evm.model.10.1667">
    <property type="protein sequence ID" value="cds.evm.model.10.1667"/>
    <property type="gene ID" value="evm.TU.10.1667"/>
</dbReference>
<dbReference type="EMBL" id="UZAU01000821">
    <property type="status" value="NOT_ANNOTATED_CDS"/>
    <property type="molecule type" value="Genomic_DNA"/>
</dbReference>
<accession>A0A803QKH5</accession>
<dbReference type="Proteomes" id="UP000596661">
    <property type="component" value="Unassembled WGS sequence"/>
</dbReference>
<proteinExistence type="predicted"/>
<dbReference type="AlphaFoldDB" id="A0A803QKH5"/>
<sequence>MMDLLPRIYAHDRVFSLVAKKIHTSDPLEALWRQLAKVLEKLRVDGGFLFLIARGWSQLVLLNSRSDALGDIGPRMIFIVYHGGSSKKGILCWFYPGDYRDNANSDDFFFKFAVGIGRVVGIAVGDGKVVGVTST</sequence>